<sequence>MLHLGNVSATHYPLNELLCGRGGRTIKVRRVQGSVRLRSEWGTSGGVKGESIVRTGEEGWWASLLSELEEEGWWANLLLKAGEEGWWASPL</sequence>
<evidence type="ECO:0000313" key="2">
    <source>
        <dbReference type="Proteomes" id="UP000324222"/>
    </source>
</evidence>
<evidence type="ECO:0000313" key="1">
    <source>
        <dbReference type="EMBL" id="MPC30888.1"/>
    </source>
</evidence>
<keyword evidence="2" id="KW-1185">Reference proteome</keyword>
<accession>A0A5B7EB65</accession>
<comment type="caution">
    <text evidence="1">The sequence shown here is derived from an EMBL/GenBank/DDBJ whole genome shotgun (WGS) entry which is preliminary data.</text>
</comment>
<gene>
    <name evidence="1" type="ORF">E2C01_024160</name>
</gene>
<dbReference type="AlphaFoldDB" id="A0A5B7EB65"/>
<protein>
    <submittedName>
        <fullName evidence="1">Uncharacterized protein</fullName>
    </submittedName>
</protein>
<organism evidence="1 2">
    <name type="scientific">Portunus trituberculatus</name>
    <name type="common">Swimming crab</name>
    <name type="synonym">Neptunus trituberculatus</name>
    <dbReference type="NCBI Taxonomy" id="210409"/>
    <lineage>
        <taxon>Eukaryota</taxon>
        <taxon>Metazoa</taxon>
        <taxon>Ecdysozoa</taxon>
        <taxon>Arthropoda</taxon>
        <taxon>Crustacea</taxon>
        <taxon>Multicrustacea</taxon>
        <taxon>Malacostraca</taxon>
        <taxon>Eumalacostraca</taxon>
        <taxon>Eucarida</taxon>
        <taxon>Decapoda</taxon>
        <taxon>Pleocyemata</taxon>
        <taxon>Brachyura</taxon>
        <taxon>Eubrachyura</taxon>
        <taxon>Portunoidea</taxon>
        <taxon>Portunidae</taxon>
        <taxon>Portuninae</taxon>
        <taxon>Portunus</taxon>
    </lineage>
</organism>
<name>A0A5B7EB65_PORTR</name>
<dbReference type="EMBL" id="VSRR010002334">
    <property type="protein sequence ID" value="MPC30888.1"/>
    <property type="molecule type" value="Genomic_DNA"/>
</dbReference>
<reference evidence="1 2" key="1">
    <citation type="submission" date="2019-05" db="EMBL/GenBank/DDBJ databases">
        <title>Another draft genome of Portunus trituberculatus and its Hox gene families provides insights of decapod evolution.</title>
        <authorList>
            <person name="Jeong J.-H."/>
            <person name="Song I."/>
            <person name="Kim S."/>
            <person name="Choi T."/>
            <person name="Kim D."/>
            <person name="Ryu S."/>
            <person name="Kim W."/>
        </authorList>
    </citation>
    <scope>NUCLEOTIDE SEQUENCE [LARGE SCALE GENOMIC DNA]</scope>
    <source>
        <tissue evidence="1">Muscle</tissue>
    </source>
</reference>
<dbReference type="Proteomes" id="UP000324222">
    <property type="component" value="Unassembled WGS sequence"/>
</dbReference>
<proteinExistence type="predicted"/>